<organism evidence="5">
    <name type="scientific">Nothobranchius furzeri</name>
    <name type="common">Turquoise killifish</name>
    <dbReference type="NCBI Taxonomy" id="105023"/>
    <lineage>
        <taxon>Eukaryota</taxon>
        <taxon>Metazoa</taxon>
        <taxon>Chordata</taxon>
        <taxon>Craniata</taxon>
        <taxon>Vertebrata</taxon>
        <taxon>Euteleostomi</taxon>
        <taxon>Actinopterygii</taxon>
        <taxon>Neopterygii</taxon>
        <taxon>Teleostei</taxon>
        <taxon>Neoteleostei</taxon>
        <taxon>Acanthomorphata</taxon>
        <taxon>Ovalentaria</taxon>
        <taxon>Atherinomorphae</taxon>
        <taxon>Cyprinodontiformes</taxon>
        <taxon>Nothobranchiidae</taxon>
        <taxon>Nothobranchius</taxon>
    </lineage>
</organism>
<dbReference type="OMA" id="PFCFRNP"/>
<evidence type="ECO:0000313" key="4">
    <source>
        <dbReference type="EMBL" id="KAF7203556.1"/>
    </source>
</evidence>
<dbReference type="InterPro" id="IPR041611">
    <property type="entry name" value="SKICH"/>
</dbReference>
<dbReference type="RefSeq" id="XP_070401884.1">
    <property type="nucleotide sequence ID" value="XM_070545783.1"/>
</dbReference>
<reference evidence="5" key="2">
    <citation type="submission" date="2016-06" db="EMBL/GenBank/DDBJ databases">
        <title>The genome of a short-lived fish provides insights into sex chromosome evolution and the genetic control of aging.</title>
        <authorList>
            <person name="Reichwald K."/>
            <person name="Felder M."/>
            <person name="Petzold A."/>
            <person name="Koch P."/>
            <person name="Groth M."/>
            <person name="Platzer M."/>
        </authorList>
    </citation>
    <scope>NUCLEOTIDE SEQUENCE</scope>
    <source>
        <tissue evidence="5">Brain</tissue>
    </source>
</reference>
<dbReference type="RefSeq" id="XP_015817914.3">
    <property type="nucleotide sequence ID" value="XM_015962428.3"/>
</dbReference>
<protein>
    <submittedName>
        <fullName evidence="5">Calcium binding and coiled-coil domain 2</fullName>
    </submittedName>
    <submittedName>
        <fullName evidence="4">Transcript variant X1</fullName>
    </submittedName>
</protein>
<evidence type="ECO:0000256" key="2">
    <source>
        <dbReference type="SAM" id="Coils"/>
    </source>
</evidence>
<reference evidence="4" key="3">
    <citation type="submission" date="2020-03" db="EMBL/GenBank/DDBJ databases">
        <title>Intra-Species Differences in Population Size shape Life History and Genome Evolution.</title>
        <authorList>
            <person name="Willemsen D."/>
            <person name="Cui R."/>
            <person name="Valenzano D.R."/>
        </authorList>
    </citation>
    <scope>NUCLEOTIDE SEQUENCE</scope>
    <source>
        <strain evidence="4">GRZ</strain>
        <tissue evidence="4">Whole</tissue>
    </source>
</reference>
<dbReference type="AlphaFoldDB" id="A0A1A7ZWQ9"/>
<dbReference type="InterPro" id="IPR051002">
    <property type="entry name" value="UBA_autophagy_assoc_protein"/>
</dbReference>
<gene>
    <name evidence="5" type="primary">CALCOCO2</name>
    <name evidence="4" type="synonym">calcoco2</name>
    <name evidence="4" type="ORF">G4P62_011602</name>
</gene>
<name>A0A1A7ZWQ9_NOTFU</name>
<dbReference type="PANTHER" id="PTHR31915">
    <property type="entry name" value="SKICH DOMAIN-CONTAINING PROTEIN"/>
    <property type="match status" value="1"/>
</dbReference>
<keyword evidence="1 2" id="KW-0175">Coiled coil</keyword>
<dbReference type="Gene3D" id="2.60.40.2840">
    <property type="match status" value="1"/>
</dbReference>
<reference evidence="5" key="1">
    <citation type="submission" date="2016-05" db="EMBL/GenBank/DDBJ databases">
        <authorList>
            <person name="Lavstsen T."/>
            <person name="Jespersen J.S."/>
        </authorList>
    </citation>
    <scope>NUCLEOTIDE SEQUENCE</scope>
    <source>
        <tissue evidence="5">Brain</tissue>
    </source>
</reference>
<dbReference type="EMBL" id="HAEJ01001532">
    <property type="protein sequence ID" value="SBS41989.1"/>
    <property type="molecule type" value="Transcribed_RNA"/>
</dbReference>
<sequence length="587" mass="68466">METLTEAGADLSPPAFSQVVFIDIPQAYPRSAPITCRFTLNAALQPSSRDWVGIFKVGWSSAKDYHTFVWVEPTEDPEASQRITRQAVFKEYYLPKDEIEFYQFCYIDSVGQVRGASTPFCFRNQAEQNTGSLVDDELLVITTQDQVDQSQREKAEMQTELDLLRVENDALRSALQKERKEINSSMEHDEQRVTEITKLNREMDQIKEHNDKLKQTLQQQLKENDRLKEKMATQQTEQEMLNQSLLSSKSNEDKYERVLAKVNQLKEERDELRTKVDAQRDELTKLNAKLREQERELSKTNDRFQLLQVDYQSTHKEKEKLTVELQRLQSLTCSIEEVKRENQELCRRLSQQETSPQDDVKVQYQGVTRQLQETQAKLASEKEETRKARRQAEVFQSELEDAKKQLKKVSEMCNQEKSINGKYEMQVKEMSGLMANKDILIEDNEKRVMLWTLEKNELVRENEKLRGEIEKLRVVYTSLGDLGTPAAASESMYLQHDDIGAPVRETSANQNPQRHQENIYETLDSIRPPQEEEPVLVCRHCQESFPGITENELEQHEQSHRVCPFCTMICDHMEQSVFEDHVYGHEL</sequence>
<dbReference type="GeneID" id="107387458"/>
<feature type="domain" description="SKICH" evidence="3">
    <location>
        <begin position="19"/>
        <end position="122"/>
    </location>
</feature>
<dbReference type="KEGG" id="nfu:107387458"/>
<dbReference type="RefSeq" id="XP_070401885.1">
    <property type="nucleotide sequence ID" value="XM_070545784.1"/>
</dbReference>
<dbReference type="EMBL" id="JAAVVJ010000016">
    <property type="protein sequence ID" value="KAF7203556.1"/>
    <property type="molecule type" value="Genomic_DNA"/>
</dbReference>
<dbReference type="CTD" id="10241"/>
<evidence type="ECO:0000259" key="3">
    <source>
        <dbReference type="Pfam" id="PF17751"/>
    </source>
</evidence>
<proteinExistence type="predicted"/>
<evidence type="ECO:0000313" key="5">
    <source>
        <dbReference type="EMBL" id="SBP47327.1"/>
    </source>
</evidence>
<dbReference type="OrthoDB" id="10015001at2759"/>
<dbReference type="EMBL" id="HADY01008842">
    <property type="protein sequence ID" value="SBP47327.1"/>
    <property type="molecule type" value="Transcribed_RNA"/>
</dbReference>
<evidence type="ECO:0000256" key="1">
    <source>
        <dbReference type="ARBA" id="ARBA00023054"/>
    </source>
</evidence>
<feature type="coiled-coil region" evidence="2">
    <location>
        <begin position="140"/>
        <end position="419"/>
    </location>
</feature>
<dbReference type="Proteomes" id="UP000822369">
    <property type="component" value="Chromosome 16"/>
</dbReference>
<accession>A0A1A7ZWQ9</accession>
<dbReference type="PANTHER" id="PTHR31915:SF10">
    <property type="entry name" value="CALCIUM-BINDING AND COILED-COIL DOMAIN 2"/>
    <property type="match status" value="1"/>
</dbReference>
<dbReference type="Pfam" id="PF17751">
    <property type="entry name" value="SKICH"/>
    <property type="match status" value="1"/>
</dbReference>